<gene>
    <name evidence="1" type="ORF">Pfra01_000514800</name>
</gene>
<evidence type="ECO:0000313" key="1">
    <source>
        <dbReference type="EMBL" id="GMF26775.1"/>
    </source>
</evidence>
<proteinExistence type="predicted"/>
<comment type="caution">
    <text evidence="1">The sequence shown here is derived from an EMBL/GenBank/DDBJ whole genome shotgun (WGS) entry which is preliminary data.</text>
</comment>
<dbReference type="AlphaFoldDB" id="A0A9W6X205"/>
<accession>A0A9W6X205</accession>
<sequence length="216" mass="24076">MLEEASAETSERIIAVLGPRLEAISRLVVGLHLEPAIRGDRRARSKLDAAKCLDEVIAAAVPDTQVGPDNSLDVAILRAQVYAAKTAQAAAEREHAKEVFRRENAAAVTFSSMKELAETRRQLKISKEIAARYRHDAETMSAVVEQHKELYQRMENRVKVADVTGVTRTVAMRKRNALTWADAGRRCNSVCKRPGLHGRYWYPVPIDLHTPRLGVN</sequence>
<protein>
    <submittedName>
        <fullName evidence="1">Unnamed protein product</fullName>
    </submittedName>
</protein>
<dbReference type="EMBL" id="BSXT01000412">
    <property type="protein sequence ID" value="GMF26775.1"/>
    <property type="molecule type" value="Genomic_DNA"/>
</dbReference>
<organism evidence="1 2">
    <name type="scientific">Phytophthora fragariaefolia</name>
    <dbReference type="NCBI Taxonomy" id="1490495"/>
    <lineage>
        <taxon>Eukaryota</taxon>
        <taxon>Sar</taxon>
        <taxon>Stramenopiles</taxon>
        <taxon>Oomycota</taxon>
        <taxon>Peronosporomycetes</taxon>
        <taxon>Peronosporales</taxon>
        <taxon>Peronosporaceae</taxon>
        <taxon>Phytophthora</taxon>
    </lineage>
</organism>
<dbReference type="Proteomes" id="UP001165121">
    <property type="component" value="Unassembled WGS sequence"/>
</dbReference>
<name>A0A9W6X205_9STRA</name>
<evidence type="ECO:0000313" key="2">
    <source>
        <dbReference type="Proteomes" id="UP001165121"/>
    </source>
</evidence>
<keyword evidence="2" id="KW-1185">Reference proteome</keyword>
<reference evidence="1" key="1">
    <citation type="submission" date="2023-04" db="EMBL/GenBank/DDBJ databases">
        <title>Phytophthora fragariaefolia NBRC 109709.</title>
        <authorList>
            <person name="Ichikawa N."/>
            <person name="Sato H."/>
            <person name="Tonouchi N."/>
        </authorList>
    </citation>
    <scope>NUCLEOTIDE SEQUENCE</scope>
    <source>
        <strain evidence="1">NBRC 109709</strain>
    </source>
</reference>